<evidence type="ECO:0000313" key="1">
    <source>
        <dbReference type="EMBL" id="EJW04076.1"/>
    </source>
</evidence>
<name>J9D8K8_EDHAE</name>
<gene>
    <name evidence="1" type="ORF">EDEG_01652</name>
</gene>
<accession>J9D8K8</accession>
<protein>
    <submittedName>
        <fullName evidence="1">Uncharacterized protein</fullName>
    </submittedName>
</protein>
<proteinExistence type="predicted"/>
<reference evidence="1 2" key="1">
    <citation type="submission" date="2011-08" db="EMBL/GenBank/DDBJ databases">
        <authorList>
            <person name="Liu Z.J."/>
            <person name="Shi F.L."/>
            <person name="Lu J.Q."/>
            <person name="Li M."/>
            <person name="Wang Z.L."/>
        </authorList>
    </citation>
    <scope>NUCLEOTIDE SEQUENCE [LARGE SCALE GENOMIC DNA]</scope>
    <source>
        <strain evidence="1 2">USNM 41457</strain>
    </source>
</reference>
<reference evidence="2" key="2">
    <citation type="submission" date="2015-07" db="EMBL/GenBank/DDBJ databases">
        <title>Contrasting host-pathogen interactions and genome evolution in two generalist and specialist microsporidian pathogens of mosquitoes.</title>
        <authorList>
            <consortium name="The Broad Institute Genomics Platform"/>
            <consortium name="The Broad Institute Genome Sequencing Center for Infectious Disease"/>
            <person name="Cuomo C.A."/>
            <person name="Sanscrainte N.D."/>
            <person name="Goldberg J.M."/>
            <person name="Heiman D."/>
            <person name="Young S."/>
            <person name="Zeng Q."/>
            <person name="Becnel J.J."/>
            <person name="Birren B.W."/>
        </authorList>
    </citation>
    <scope>NUCLEOTIDE SEQUENCE [LARGE SCALE GENOMIC DNA]</scope>
    <source>
        <strain evidence="2">USNM 41457</strain>
    </source>
</reference>
<dbReference type="AlphaFoldDB" id="J9D8K8"/>
<comment type="caution">
    <text evidence="1">The sequence shown here is derived from an EMBL/GenBank/DDBJ whole genome shotgun (WGS) entry which is preliminary data.</text>
</comment>
<evidence type="ECO:0000313" key="2">
    <source>
        <dbReference type="Proteomes" id="UP000003163"/>
    </source>
</evidence>
<dbReference type="HOGENOM" id="CLU_378987_0_0_1"/>
<dbReference type="VEuPathDB" id="MicrosporidiaDB:EDEG_01652"/>
<organism evidence="1 2">
    <name type="scientific">Edhazardia aedis (strain USNM 41457)</name>
    <name type="common">Microsporidian parasite</name>
    <dbReference type="NCBI Taxonomy" id="1003232"/>
    <lineage>
        <taxon>Eukaryota</taxon>
        <taxon>Fungi</taxon>
        <taxon>Fungi incertae sedis</taxon>
        <taxon>Microsporidia</taxon>
        <taxon>Edhazardia</taxon>
    </lineage>
</organism>
<dbReference type="EMBL" id="AFBI03000024">
    <property type="protein sequence ID" value="EJW04076.1"/>
    <property type="molecule type" value="Genomic_DNA"/>
</dbReference>
<dbReference type="Proteomes" id="UP000003163">
    <property type="component" value="Unassembled WGS sequence"/>
</dbReference>
<dbReference type="InParanoid" id="J9D8K8"/>
<sequence length="731" mass="86505">MVDMKPYKMMIYNFLISIVCGSNCDRNNEGQICIAMDIIKADKRYNFYDFKYIYSFYNLCNRIQTYFEDINDNCVNIVNSYNVVYGDIKRDCEVLYDCYDERVGARADFLKFVRNHEAVSNNPKVLIDHILSKIKLFLIKYNNILVKLHKDSFLEEIKEILTRVTVILHESYTVMDIDPNIMIFQSDEYSESNLNLRENINNFSQYIDEKKGFLWPIITEIQNKLKNAFIDCNQSISIKMFHVNYNPNFSFKDKFTTKTESLNIFSNYSDNISQYCFILNVKSFTESLNYIEKNLAKKVLLYRNVVELDVFHFLESEFALFYPDVNQIFFESIFTGEKILKKVFIRKILEKYDVKAIIIPFETLIIDERLSTITMAYKIKEIFSQFTEDIEILKKSAEMTYEKHEKMIVDSINSNQNIIYDLCLNTLKHGLGFELIKSLVKKVVANDIIILSIKRFISEMNLWLHKYENLTILTLYKIEKTFSEFLLTYHSIQFTVVDIFRKNLQDHLEKIKSEFLEQIENHTNSVIYIYSNDLKPLVEKKLGKGFFSMFYMFQEFKKNVQCSLLNISCISDHINTRLSIYTQKIKLIMYLLLKYGDENDHITFCSDAIDYLSILNENIKMIWADLFHIFNEIDELNFSITFKTAYDIVETLKTNFESSYEDFREIRSDFIASKNSSLLKKIECCFDADACENSINTEETESFLLQEIHNNQNLIQKEQPLVFETTSDVYS</sequence>
<keyword evidence="2" id="KW-1185">Reference proteome</keyword>